<dbReference type="Proteomes" id="UP000000683">
    <property type="component" value="Chromosome"/>
</dbReference>
<dbReference type="HOGENOM" id="CLU_2893956_0_0_6"/>
<accession>F5ZFY6</accession>
<gene>
    <name evidence="1" type="ordered locus">ambt_21315</name>
</gene>
<reference evidence="1 2" key="1">
    <citation type="journal article" date="2011" name="J. Bacteriol.">
        <title>Complete genome sequence of the polycyclic aromatic hydrocarbon-degrading bacterium Alteromonas sp. strain SN2.</title>
        <authorList>
            <person name="Jin H.M."/>
            <person name="Jeong H."/>
            <person name="Moon E.J."/>
            <person name="Math R.K."/>
            <person name="Lee K."/>
            <person name="Kim H.J."/>
            <person name="Jeon C.O."/>
            <person name="Oh T.K."/>
            <person name="Kim J.F."/>
        </authorList>
    </citation>
    <scope>NUCLEOTIDE SEQUENCE [LARGE SCALE GENOMIC DNA]</scope>
    <source>
        <strain evidence="2">JCM 17741 / KACC 18427 / KCTC 11700BP / SN2</strain>
    </source>
</reference>
<name>F5ZFY6_ALTNA</name>
<dbReference type="KEGG" id="alt:ambt_21315"/>
<evidence type="ECO:0000313" key="2">
    <source>
        <dbReference type="Proteomes" id="UP000000683"/>
    </source>
</evidence>
<dbReference type="AlphaFoldDB" id="F5ZFY6"/>
<evidence type="ECO:0000313" key="1">
    <source>
        <dbReference type="EMBL" id="AEF05754.1"/>
    </source>
</evidence>
<dbReference type="EMBL" id="CP002339">
    <property type="protein sequence ID" value="AEF05754.1"/>
    <property type="molecule type" value="Genomic_DNA"/>
</dbReference>
<sequence length="62" mass="6859">MGDLSNGSKLKLSAILAVNILFRLSNYPGFASGYLPVFIYQKAFHRRAVTENVITMTLSLLP</sequence>
<protein>
    <submittedName>
        <fullName evidence="1">Uncharacterized protein</fullName>
    </submittedName>
</protein>
<proteinExistence type="predicted"/>
<organism evidence="1 2">
    <name type="scientific">Alteromonas naphthalenivorans</name>
    <dbReference type="NCBI Taxonomy" id="715451"/>
    <lineage>
        <taxon>Bacteria</taxon>
        <taxon>Pseudomonadati</taxon>
        <taxon>Pseudomonadota</taxon>
        <taxon>Gammaproteobacteria</taxon>
        <taxon>Alteromonadales</taxon>
        <taxon>Alteromonadaceae</taxon>
        <taxon>Alteromonas/Salinimonas group</taxon>
        <taxon>Alteromonas</taxon>
    </lineage>
</organism>
<keyword evidence="2" id="KW-1185">Reference proteome</keyword>